<sequence>MLSPSLTVATTTLSAWSLKQGNKSQVDFTETKREKDDSIDEDKEEDGGDDCEKGSDKGGYHGVLGPAYDGDNDDSYDDDNICRADQPKEPLVLQDKSELKMAADALHSACNNAFEIRCRYYSTLLLD</sequence>
<evidence type="ECO:0000313" key="2">
    <source>
        <dbReference type="EMBL" id="KAF9976375.1"/>
    </source>
</evidence>
<dbReference type="AlphaFoldDB" id="A0A9P6JH91"/>
<protein>
    <submittedName>
        <fullName evidence="2">Uncharacterized protein</fullName>
    </submittedName>
</protein>
<gene>
    <name evidence="2" type="ORF">BGZ65_007855</name>
</gene>
<proteinExistence type="predicted"/>
<name>A0A9P6JH91_9FUNG</name>
<feature type="region of interest" description="Disordered" evidence="1">
    <location>
        <begin position="21"/>
        <end position="88"/>
    </location>
</feature>
<comment type="caution">
    <text evidence="2">The sequence shown here is derived from an EMBL/GenBank/DDBJ whole genome shotgun (WGS) entry which is preliminary data.</text>
</comment>
<feature type="compositionally biased region" description="Acidic residues" evidence="1">
    <location>
        <begin position="70"/>
        <end position="79"/>
    </location>
</feature>
<feature type="compositionally biased region" description="Basic and acidic residues" evidence="1">
    <location>
        <begin position="50"/>
        <end position="59"/>
    </location>
</feature>
<keyword evidence="3" id="KW-1185">Reference proteome</keyword>
<evidence type="ECO:0000256" key="1">
    <source>
        <dbReference type="SAM" id="MobiDB-lite"/>
    </source>
</evidence>
<accession>A0A9P6JH91</accession>
<organism evidence="2 3">
    <name type="scientific">Modicella reniformis</name>
    <dbReference type="NCBI Taxonomy" id="1440133"/>
    <lineage>
        <taxon>Eukaryota</taxon>
        <taxon>Fungi</taxon>
        <taxon>Fungi incertae sedis</taxon>
        <taxon>Mucoromycota</taxon>
        <taxon>Mortierellomycotina</taxon>
        <taxon>Mortierellomycetes</taxon>
        <taxon>Mortierellales</taxon>
        <taxon>Mortierellaceae</taxon>
        <taxon>Modicella</taxon>
    </lineage>
</organism>
<feature type="compositionally biased region" description="Acidic residues" evidence="1">
    <location>
        <begin position="37"/>
        <end position="49"/>
    </location>
</feature>
<dbReference type="Proteomes" id="UP000749646">
    <property type="component" value="Unassembled WGS sequence"/>
</dbReference>
<dbReference type="EMBL" id="JAAAHW010004265">
    <property type="protein sequence ID" value="KAF9976375.1"/>
    <property type="molecule type" value="Genomic_DNA"/>
</dbReference>
<evidence type="ECO:0000313" key="3">
    <source>
        <dbReference type="Proteomes" id="UP000749646"/>
    </source>
</evidence>
<reference evidence="2" key="1">
    <citation type="journal article" date="2020" name="Fungal Divers.">
        <title>Resolving the Mortierellaceae phylogeny through synthesis of multi-gene phylogenetics and phylogenomics.</title>
        <authorList>
            <person name="Vandepol N."/>
            <person name="Liber J."/>
            <person name="Desiro A."/>
            <person name="Na H."/>
            <person name="Kennedy M."/>
            <person name="Barry K."/>
            <person name="Grigoriev I.V."/>
            <person name="Miller A.N."/>
            <person name="O'Donnell K."/>
            <person name="Stajich J.E."/>
            <person name="Bonito G."/>
        </authorList>
    </citation>
    <scope>NUCLEOTIDE SEQUENCE</scope>
    <source>
        <strain evidence="2">MES-2147</strain>
    </source>
</reference>